<reference evidence="1 2" key="1">
    <citation type="submission" date="2015-09" db="EMBL/GenBank/DDBJ databases">
        <title>Genome announcement of multiple Pseudomonas syringae strains.</title>
        <authorList>
            <person name="Thakur S."/>
            <person name="Wang P.W."/>
            <person name="Gong Y."/>
            <person name="Weir B.S."/>
            <person name="Guttman D.S."/>
        </authorList>
    </citation>
    <scope>NUCLEOTIDE SEQUENCE [LARGE SCALE GENOMIC DNA]</scope>
    <source>
        <strain evidence="1 2">ICMP4091</strain>
    </source>
</reference>
<organism evidence="1 2">
    <name type="scientific">Pseudomonas syringae pv. tagetis</name>
    <dbReference type="NCBI Taxonomy" id="129140"/>
    <lineage>
        <taxon>Bacteria</taxon>
        <taxon>Pseudomonadati</taxon>
        <taxon>Pseudomonadota</taxon>
        <taxon>Gammaproteobacteria</taxon>
        <taxon>Pseudomonadales</taxon>
        <taxon>Pseudomonadaceae</taxon>
        <taxon>Pseudomonas</taxon>
    </lineage>
</organism>
<name>A0A0Q0HLE0_9PSED</name>
<dbReference type="AlphaFoldDB" id="A0A0Q0HLE0"/>
<sequence length="42" mass="4652">MITHDFQPQACDSEFVTCGVCGGSPELPDGVNRRCLHKARLY</sequence>
<proteinExistence type="predicted"/>
<accession>A0A0Q0HLE0</accession>
<dbReference type="PATRIC" id="fig|129140.3.peg.5553"/>
<comment type="caution">
    <text evidence="1">The sequence shown here is derived from an EMBL/GenBank/DDBJ whole genome shotgun (WGS) entry which is preliminary data.</text>
</comment>
<gene>
    <name evidence="1" type="ORF">ALO44_04270</name>
</gene>
<evidence type="ECO:0000313" key="2">
    <source>
        <dbReference type="Proteomes" id="UP000050474"/>
    </source>
</evidence>
<dbReference type="Proteomes" id="UP000050474">
    <property type="component" value="Unassembled WGS sequence"/>
</dbReference>
<dbReference type="EMBL" id="LJRM01000010">
    <property type="protein sequence ID" value="KPY90068.1"/>
    <property type="molecule type" value="Genomic_DNA"/>
</dbReference>
<evidence type="ECO:0000313" key="1">
    <source>
        <dbReference type="EMBL" id="KPY90068.1"/>
    </source>
</evidence>
<protein>
    <submittedName>
        <fullName evidence="1">Uncharacterized protein</fullName>
    </submittedName>
</protein>